<dbReference type="AlphaFoldDB" id="A0A8X8VXC9"/>
<proteinExistence type="predicted"/>
<dbReference type="PANTHER" id="PTHR11315">
    <property type="entry name" value="PROTEASE FAMILY C26 GAMMA-GLUTAMYL HYDROLASE"/>
    <property type="match status" value="1"/>
</dbReference>
<reference evidence="1" key="1">
    <citation type="submission" date="2018-01" db="EMBL/GenBank/DDBJ databases">
        <authorList>
            <person name="Mao J.F."/>
        </authorList>
    </citation>
    <scope>NUCLEOTIDE SEQUENCE</scope>
    <source>
        <strain evidence="1">Huo1</strain>
        <tissue evidence="1">Leaf</tissue>
    </source>
</reference>
<dbReference type="GO" id="GO:0034722">
    <property type="term" value="F:gamma-glutamyl-peptidase activity"/>
    <property type="evidence" value="ECO:0007669"/>
    <property type="project" value="TreeGrafter"/>
</dbReference>
<dbReference type="GO" id="GO:0046900">
    <property type="term" value="P:tetrahydrofolylpolyglutamate metabolic process"/>
    <property type="evidence" value="ECO:0007669"/>
    <property type="project" value="TreeGrafter"/>
</dbReference>
<keyword evidence="2" id="KW-1185">Reference proteome</keyword>
<dbReference type="InterPro" id="IPR029062">
    <property type="entry name" value="Class_I_gatase-like"/>
</dbReference>
<dbReference type="InterPro" id="IPR015527">
    <property type="entry name" value="Pept_C26_g-glut_hydrolase"/>
</dbReference>
<gene>
    <name evidence="1" type="ORF">SASPL_156062</name>
</gene>
<reference evidence="1" key="2">
    <citation type="submission" date="2020-08" db="EMBL/GenBank/DDBJ databases">
        <title>Plant Genome Project.</title>
        <authorList>
            <person name="Zhang R.-G."/>
        </authorList>
    </citation>
    <scope>NUCLEOTIDE SEQUENCE</scope>
    <source>
        <strain evidence="1">Huo1</strain>
        <tissue evidence="1">Leaf</tissue>
    </source>
</reference>
<organism evidence="1">
    <name type="scientific">Salvia splendens</name>
    <name type="common">Scarlet sage</name>
    <dbReference type="NCBI Taxonomy" id="180675"/>
    <lineage>
        <taxon>Eukaryota</taxon>
        <taxon>Viridiplantae</taxon>
        <taxon>Streptophyta</taxon>
        <taxon>Embryophyta</taxon>
        <taxon>Tracheophyta</taxon>
        <taxon>Spermatophyta</taxon>
        <taxon>Magnoliopsida</taxon>
        <taxon>eudicotyledons</taxon>
        <taxon>Gunneridae</taxon>
        <taxon>Pentapetalae</taxon>
        <taxon>asterids</taxon>
        <taxon>lamiids</taxon>
        <taxon>Lamiales</taxon>
        <taxon>Lamiaceae</taxon>
        <taxon>Nepetoideae</taxon>
        <taxon>Mentheae</taxon>
        <taxon>Salviinae</taxon>
        <taxon>Salvia</taxon>
        <taxon>Salvia subgen. Calosphace</taxon>
        <taxon>core Calosphace</taxon>
    </lineage>
</organism>
<comment type="caution">
    <text evidence="1">The sequence shown here is derived from an EMBL/GenBank/DDBJ whole genome shotgun (WGS) entry which is preliminary data.</text>
</comment>
<evidence type="ECO:0000313" key="2">
    <source>
        <dbReference type="Proteomes" id="UP000298416"/>
    </source>
</evidence>
<protein>
    <submittedName>
        <fullName evidence="1">Uncharacterized protein</fullName>
    </submittedName>
</protein>
<sequence>MKMARLRLCVNSAGTEISSDRCAISPRGKRTIVLKNAFEWGLSGIPHSEDAIQVSQQIANFLVREARMSLNRPSYQEVLDNLIYNYTPTYCENLGISFYSVSMDSVDVK</sequence>
<dbReference type="Proteomes" id="UP000298416">
    <property type="component" value="Unassembled WGS sequence"/>
</dbReference>
<evidence type="ECO:0000313" key="1">
    <source>
        <dbReference type="EMBL" id="KAG6384139.1"/>
    </source>
</evidence>
<dbReference type="Gene3D" id="3.40.50.880">
    <property type="match status" value="1"/>
</dbReference>
<dbReference type="EMBL" id="PNBA02000255">
    <property type="protein sequence ID" value="KAG6384139.1"/>
    <property type="molecule type" value="Genomic_DNA"/>
</dbReference>
<accession>A0A8X8VXC9</accession>
<dbReference type="GO" id="GO:0005773">
    <property type="term" value="C:vacuole"/>
    <property type="evidence" value="ECO:0007669"/>
    <property type="project" value="TreeGrafter"/>
</dbReference>
<dbReference type="PANTHER" id="PTHR11315:SF0">
    <property type="entry name" value="FOLATE GAMMA-GLUTAMYL HYDROLASE"/>
    <property type="match status" value="1"/>
</dbReference>
<name>A0A8X8VXC9_SALSN</name>